<dbReference type="GO" id="GO:0016491">
    <property type="term" value="F:oxidoreductase activity"/>
    <property type="evidence" value="ECO:0007669"/>
    <property type="project" value="UniProtKB-KW"/>
</dbReference>
<feature type="domain" description="Alcohol dehydrogenase-like C-terminal" evidence="6">
    <location>
        <begin position="192"/>
        <end position="325"/>
    </location>
</feature>
<evidence type="ECO:0000256" key="2">
    <source>
        <dbReference type="ARBA" id="ARBA00008072"/>
    </source>
</evidence>
<evidence type="ECO:0000259" key="7">
    <source>
        <dbReference type="Pfam" id="PF08240"/>
    </source>
</evidence>
<dbReference type="InterPro" id="IPR011032">
    <property type="entry name" value="GroES-like_sf"/>
</dbReference>
<dbReference type="EMBL" id="FNPZ01000001">
    <property type="protein sequence ID" value="SDY65759.1"/>
    <property type="molecule type" value="Genomic_DNA"/>
</dbReference>
<accession>A0A1H3LNQ1</accession>
<reference evidence="8 9" key="1">
    <citation type="submission" date="2016-10" db="EMBL/GenBank/DDBJ databases">
        <authorList>
            <person name="de Groot N.N."/>
        </authorList>
    </citation>
    <scope>NUCLEOTIDE SEQUENCE [LARGE SCALE GENOMIC DNA]</scope>
    <source>
        <strain evidence="8 9">CGMCC 4.3491</strain>
    </source>
</reference>
<dbReference type="PANTHER" id="PTHR43350">
    <property type="entry name" value="NAD-DEPENDENT ALCOHOL DEHYDROGENASE"/>
    <property type="match status" value="1"/>
</dbReference>
<evidence type="ECO:0000313" key="8">
    <source>
        <dbReference type="EMBL" id="SDY65759.1"/>
    </source>
</evidence>
<dbReference type="Pfam" id="PF08240">
    <property type="entry name" value="ADH_N"/>
    <property type="match status" value="1"/>
</dbReference>
<dbReference type="SUPFAM" id="SSF51735">
    <property type="entry name" value="NAD(P)-binding Rossmann-fold domains"/>
    <property type="match status" value="1"/>
</dbReference>
<dbReference type="Gene3D" id="3.90.180.10">
    <property type="entry name" value="Medium-chain alcohol dehydrogenases, catalytic domain"/>
    <property type="match status" value="1"/>
</dbReference>
<name>A0A1H3LNQ1_9MICO</name>
<evidence type="ECO:0000313" key="9">
    <source>
        <dbReference type="Proteomes" id="UP000198891"/>
    </source>
</evidence>
<protein>
    <submittedName>
        <fullName evidence="8">Alcohol dehydrogenase/S-(Hydroxymethyl)glutathione dehydrogenase / alcohol dehydrogenase</fullName>
    </submittedName>
</protein>
<evidence type="ECO:0000256" key="1">
    <source>
        <dbReference type="ARBA" id="ARBA00001947"/>
    </source>
</evidence>
<sequence length="375" mass="38191">MRAALSRKSGEPLVVEDVTIDDPRDDRVLVRMDASAVCSTDSMLLAPGGFEQPRPVIPGHSGTGIVEAVGPNVRSTAVGDRIVVTGTMECGQCYFCRHGAPSQCELLWRDTFAAPKIGTTGDGLEIRAVGGIGTMSTHITYPERAFSVVQSDLPVEQLALLGCGGISGVGAVLEVGGVTAGDTVAVIGCGHLGLWMIQAARAAGAALIVAIEPIAARRAAAAALGATVTVDPGADDPLTVIRDLTGGRGVDVALEATGAPNGVSDAFALARNSGVVVATSMVPPLDSTKVVLPNLDVSMFGKVVRGSQSGGGFIHRDIQMIADLIAAGRIDAAAMVSRVFSLDQTDEAFAAAVAREVITGVVLNQEQGALSGANT</sequence>
<keyword evidence="9" id="KW-1185">Reference proteome</keyword>
<dbReference type="RefSeq" id="WP_175494127.1">
    <property type="nucleotide sequence ID" value="NZ_FNPZ01000001.1"/>
</dbReference>
<dbReference type="PANTHER" id="PTHR43350:SF19">
    <property type="entry name" value="D-GULOSIDE 3-DEHYDROGENASE"/>
    <property type="match status" value="1"/>
</dbReference>
<dbReference type="GO" id="GO:0046872">
    <property type="term" value="F:metal ion binding"/>
    <property type="evidence" value="ECO:0007669"/>
    <property type="project" value="UniProtKB-KW"/>
</dbReference>
<dbReference type="Gene3D" id="3.40.50.720">
    <property type="entry name" value="NAD(P)-binding Rossmann-like Domain"/>
    <property type="match status" value="1"/>
</dbReference>
<dbReference type="AlphaFoldDB" id="A0A1H3LNQ1"/>
<dbReference type="Pfam" id="PF00107">
    <property type="entry name" value="ADH_zinc_N"/>
    <property type="match status" value="1"/>
</dbReference>
<dbReference type="InterPro" id="IPR036291">
    <property type="entry name" value="NAD(P)-bd_dom_sf"/>
</dbReference>
<keyword evidence="5" id="KW-0560">Oxidoreductase</keyword>
<proteinExistence type="inferred from homology"/>
<dbReference type="STRING" id="381665.SAMN05216554_1052"/>
<keyword evidence="3" id="KW-0479">Metal-binding</keyword>
<feature type="domain" description="Alcohol dehydrogenase-like N-terminal" evidence="7">
    <location>
        <begin position="25"/>
        <end position="145"/>
    </location>
</feature>
<evidence type="ECO:0000256" key="4">
    <source>
        <dbReference type="ARBA" id="ARBA00022833"/>
    </source>
</evidence>
<evidence type="ECO:0000256" key="5">
    <source>
        <dbReference type="ARBA" id="ARBA00023002"/>
    </source>
</evidence>
<organism evidence="8 9">
    <name type="scientific">Herbiconiux ginsengi</name>
    <dbReference type="NCBI Taxonomy" id="381665"/>
    <lineage>
        <taxon>Bacteria</taxon>
        <taxon>Bacillati</taxon>
        <taxon>Actinomycetota</taxon>
        <taxon>Actinomycetes</taxon>
        <taxon>Micrococcales</taxon>
        <taxon>Microbacteriaceae</taxon>
        <taxon>Herbiconiux</taxon>
    </lineage>
</organism>
<dbReference type="InterPro" id="IPR013149">
    <property type="entry name" value="ADH-like_C"/>
</dbReference>
<evidence type="ECO:0000256" key="3">
    <source>
        <dbReference type="ARBA" id="ARBA00022723"/>
    </source>
</evidence>
<keyword evidence="4" id="KW-0862">Zinc</keyword>
<dbReference type="Proteomes" id="UP000198891">
    <property type="component" value="Unassembled WGS sequence"/>
</dbReference>
<dbReference type="SUPFAM" id="SSF50129">
    <property type="entry name" value="GroES-like"/>
    <property type="match status" value="1"/>
</dbReference>
<evidence type="ECO:0000259" key="6">
    <source>
        <dbReference type="Pfam" id="PF00107"/>
    </source>
</evidence>
<comment type="similarity">
    <text evidence="2">Belongs to the zinc-containing alcohol dehydrogenase family.</text>
</comment>
<gene>
    <name evidence="8" type="ORF">SAMN05216554_1052</name>
</gene>
<comment type="cofactor">
    <cofactor evidence="1">
        <name>Zn(2+)</name>
        <dbReference type="ChEBI" id="CHEBI:29105"/>
    </cofactor>
</comment>
<dbReference type="InterPro" id="IPR013154">
    <property type="entry name" value="ADH-like_N"/>
</dbReference>